<evidence type="ECO:0000313" key="2">
    <source>
        <dbReference type="Proteomes" id="UP001153712"/>
    </source>
</evidence>
<gene>
    <name evidence="1" type="ORF">PHYEVI_LOCUS6061</name>
</gene>
<sequence length="136" mass="15440">MTSENFDPEECLSRLNALLEETTSGVSSQCTTNEAVIVNRTQTEIINSIKGSFGDFWNDNLSTKLILKETGAKCQHNGTNRRPKIKMKNIVYDAYTEREQLLKDDIKETREHVNLLESTLLDYKKCLAATLSQLPQ</sequence>
<organism evidence="1 2">
    <name type="scientific">Phyllotreta striolata</name>
    <name type="common">Striped flea beetle</name>
    <name type="synonym">Crioceris striolata</name>
    <dbReference type="NCBI Taxonomy" id="444603"/>
    <lineage>
        <taxon>Eukaryota</taxon>
        <taxon>Metazoa</taxon>
        <taxon>Ecdysozoa</taxon>
        <taxon>Arthropoda</taxon>
        <taxon>Hexapoda</taxon>
        <taxon>Insecta</taxon>
        <taxon>Pterygota</taxon>
        <taxon>Neoptera</taxon>
        <taxon>Endopterygota</taxon>
        <taxon>Coleoptera</taxon>
        <taxon>Polyphaga</taxon>
        <taxon>Cucujiformia</taxon>
        <taxon>Chrysomeloidea</taxon>
        <taxon>Chrysomelidae</taxon>
        <taxon>Galerucinae</taxon>
        <taxon>Alticini</taxon>
        <taxon>Phyllotreta</taxon>
    </lineage>
</organism>
<reference evidence="1" key="1">
    <citation type="submission" date="2022-01" db="EMBL/GenBank/DDBJ databases">
        <authorList>
            <person name="King R."/>
        </authorList>
    </citation>
    <scope>NUCLEOTIDE SEQUENCE</scope>
</reference>
<dbReference type="Proteomes" id="UP001153712">
    <property type="component" value="Chromosome 3"/>
</dbReference>
<proteinExistence type="predicted"/>
<keyword evidence="2" id="KW-1185">Reference proteome</keyword>
<evidence type="ECO:0000313" key="1">
    <source>
        <dbReference type="EMBL" id="CAG9859692.1"/>
    </source>
</evidence>
<dbReference type="EMBL" id="OU900096">
    <property type="protein sequence ID" value="CAG9859692.1"/>
    <property type="molecule type" value="Genomic_DNA"/>
</dbReference>
<protein>
    <submittedName>
        <fullName evidence="1">Uncharacterized protein</fullName>
    </submittedName>
</protein>
<dbReference type="AlphaFoldDB" id="A0A9N9TK53"/>
<accession>A0A9N9TK53</accession>
<name>A0A9N9TK53_PHYSR</name>